<comment type="caution">
    <text evidence="2">The sequence shown here is derived from an EMBL/GenBank/DDBJ whole genome shotgun (WGS) entry which is preliminary data.</text>
</comment>
<name>A0A397U0Z6_9GLOM</name>
<dbReference type="EMBL" id="QKWP01002294">
    <property type="protein sequence ID" value="RIB03922.1"/>
    <property type="molecule type" value="Genomic_DNA"/>
</dbReference>
<gene>
    <name evidence="2" type="ORF">C2G38_2223750</name>
</gene>
<evidence type="ECO:0000313" key="2">
    <source>
        <dbReference type="EMBL" id="RIB03922.1"/>
    </source>
</evidence>
<evidence type="ECO:0000313" key="3">
    <source>
        <dbReference type="Proteomes" id="UP000266673"/>
    </source>
</evidence>
<feature type="region of interest" description="Disordered" evidence="1">
    <location>
        <begin position="123"/>
        <end position="143"/>
    </location>
</feature>
<keyword evidence="3" id="KW-1185">Reference proteome</keyword>
<evidence type="ECO:0000256" key="1">
    <source>
        <dbReference type="SAM" id="MobiDB-lite"/>
    </source>
</evidence>
<reference evidence="2 3" key="1">
    <citation type="submission" date="2018-06" db="EMBL/GenBank/DDBJ databases">
        <title>Comparative genomics reveals the genomic features of Rhizophagus irregularis, R. cerebriforme, R. diaphanum and Gigaspora rosea, and their symbiotic lifestyle signature.</title>
        <authorList>
            <person name="Morin E."/>
            <person name="San Clemente H."/>
            <person name="Chen E.C.H."/>
            <person name="De La Providencia I."/>
            <person name="Hainaut M."/>
            <person name="Kuo A."/>
            <person name="Kohler A."/>
            <person name="Murat C."/>
            <person name="Tang N."/>
            <person name="Roy S."/>
            <person name="Loubradou J."/>
            <person name="Henrissat B."/>
            <person name="Grigoriev I.V."/>
            <person name="Corradi N."/>
            <person name="Roux C."/>
            <person name="Martin F.M."/>
        </authorList>
    </citation>
    <scope>NUCLEOTIDE SEQUENCE [LARGE SCALE GENOMIC DNA]</scope>
    <source>
        <strain evidence="2 3">DAOM 194757</strain>
    </source>
</reference>
<dbReference type="AlphaFoldDB" id="A0A397U0Z6"/>
<dbReference type="OrthoDB" id="529205at2759"/>
<organism evidence="2 3">
    <name type="scientific">Gigaspora rosea</name>
    <dbReference type="NCBI Taxonomy" id="44941"/>
    <lineage>
        <taxon>Eukaryota</taxon>
        <taxon>Fungi</taxon>
        <taxon>Fungi incertae sedis</taxon>
        <taxon>Mucoromycota</taxon>
        <taxon>Glomeromycotina</taxon>
        <taxon>Glomeromycetes</taxon>
        <taxon>Diversisporales</taxon>
        <taxon>Gigasporaceae</taxon>
        <taxon>Gigaspora</taxon>
    </lineage>
</organism>
<sequence length="143" mass="16645">MSFITRNVTKRNISKVLVPLNYGYNYRCYTPLGSNASDNDPLIIEREKQRLLQGHHVGQLKNAPGWNERLASDSEAMVKAEREPNHDSVEDLQRETLAYLMTHDNHNKHDDVVVEHYKKEVEVKQHDNTSEVSQTSEWKMDIK</sequence>
<proteinExistence type="predicted"/>
<accession>A0A397U0Z6</accession>
<protein>
    <submittedName>
        <fullName evidence="2">Uncharacterized protein</fullName>
    </submittedName>
</protein>
<dbReference type="Proteomes" id="UP000266673">
    <property type="component" value="Unassembled WGS sequence"/>
</dbReference>